<reference evidence="3" key="1">
    <citation type="journal article" date="2020" name="Plant J.">
        <title>Transposons played a major role in the diversification between the closely related almond and peach genomes: results from the almond genome sequence.</title>
        <authorList>
            <person name="Alioto T."/>
            <person name="Alexiou K.G."/>
            <person name="Bardil A."/>
            <person name="Barteri F."/>
            <person name="Castanera R."/>
            <person name="Cruz F."/>
            <person name="Dhingra A."/>
            <person name="Duval H."/>
            <person name="Fernandez I Marti A."/>
            <person name="Frias L."/>
            <person name="Galan B."/>
            <person name="Garcia J.L."/>
            <person name="Howad W."/>
            <person name="Gomez-Garrido J."/>
            <person name="Gut M."/>
            <person name="Julca I."/>
            <person name="Morata J."/>
            <person name="Puigdomenech P."/>
            <person name="Ribeca P."/>
            <person name="Rubio Cabetas M.J."/>
            <person name="Vlasova A."/>
            <person name="Wirthensohn M."/>
            <person name="Garcia-Mas J."/>
            <person name="Gabaldon T."/>
            <person name="Casacuberta J.M."/>
            <person name="Arus P."/>
        </authorList>
    </citation>
    <scope>NUCLEOTIDE SEQUENCE [LARGE SCALE GENOMIC DNA]</scope>
    <source>
        <strain evidence="3">cv. Texas</strain>
    </source>
</reference>
<feature type="region of interest" description="Disordered" evidence="1">
    <location>
        <begin position="1"/>
        <end position="22"/>
    </location>
</feature>
<proteinExistence type="predicted"/>
<dbReference type="EMBL" id="CABIKO010000003">
    <property type="protein sequence ID" value="VVA11497.1"/>
    <property type="molecule type" value="Genomic_DNA"/>
</dbReference>
<dbReference type="Proteomes" id="UP000327085">
    <property type="component" value="Chromosome 2"/>
</dbReference>
<feature type="compositionally biased region" description="Basic and acidic residues" evidence="1">
    <location>
        <begin position="1"/>
        <end position="10"/>
    </location>
</feature>
<protein>
    <submittedName>
        <fullName evidence="2">Uncharacterized protein</fullName>
    </submittedName>
</protein>
<evidence type="ECO:0000313" key="2">
    <source>
        <dbReference type="EMBL" id="VVA11497.1"/>
    </source>
</evidence>
<organism evidence="2 3">
    <name type="scientific">Prunus dulcis</name>
    <name type="common">Almond</name>
    <name type="synonym">Amygdalus dulcis</name>
    <dbReference type="NCBI Taxonomy" id="3755"/>
    <lineage>
        <taxon>Eukaryota</taxon>
        <taxon>Viridiplantae</taxon>
        <taxon>Streptophyta</taxon>
        <taxon>Embryophyta</taxon>
        <taxon>Tracheophyta</taxon>
        <taxon>Spermatophyta</taxon>
        <taxon>Magnoliopsida</taxon>
        <taxon>eudicotyledons</taxon>
        <taxon>Gunneridae</taxon>
        <taxon>Pentapetalae</taxon>
        <taxon>rosids</taxon>
        <taxon>fabids</taxon>
        <taxon>Rosales</taxon>
        <taxon>Rosaceae</taxon>
        <taxon>Amygdaloideae</taxon>
        <taxon>Amygdaleae</taxon>
        <taxon>Prunus</taxon>
    </lineage>
</organism>
<evidence type="ECO:0000256" key="1">
    <source>
        <dbReference type="SAM" id="MobiDB-lite"/>
    </source>
</evidence>
<feature type="region of interest" description="Disordered" evidence="1">
    <location>
        <begin position="60"/>
        <end position="87"/>
    </location>
</feature>
<dbReference type="AlphaFoldDB" id="A0A5E4E6N4"/>
<feature type="compositionally biased region" description="Basic residues" evidence="1">
    <location>
        <begin position="11"/>
        <end position="22"/>
    </location>
</feature>
<dbReference type="InParanoid" id="A0A5E4E6N4"/>
<accession>A0A5E4E6N4</accession>
<evidence type="ECO:0000313" key="3">
    <source>
        <dbReference type="Proteomes" id="UP000327085"/>
    </source>
</evidence>
<name>A0A5E4E6N4_PRUDU</name>
<dbReference type="Gramene" id="VVA11497">
    <property type="protein sequence ID" value="VVA11497"/>
    <property type="gene ID" value="Prudul26B005604"/>
</dbReference>
<gene>
    <name evidence="2" type="ORF">ALMOND_2B005604</name>
</gene>
<sequence>MEKQSTQDRRQQKKRKTLRHRQQSLGLGCYLTRELGVGYSERKRERSQWHESIIRFQITSIPSSQPKPNEAIPRERKTETAHSYLSHPPTKLAMTIDLIRKF</sequence>